<dbReference type="Pfam" id="PF00076">
    <property type="entry name" value="RRM_1"/>
    <property type="match status" value="1"/>
</dbReference>
<evidence type="ECO:0000256" key="1">
    <source>
        <dbReference type="ARBA" id="ARBA00022884"/>
    </source>
</evidence>
<proteinExistence type="predicted"/>
<dbReference type="PROSITE" id="PS50102">
    <property type="entry name" value="RRM"/>
    <property type="match status" value="1"/>
</dbReference>
<evidence type="ECO:0000259" key="4">
    <source>
        <dbReference type="PROSITE" id="PS50102"/>
    </source>
</evidence>
<dbReference type="Pfam" id="PF13865">
    <property type="entry name" value="FoP_duplication"/>
    <property type="match status" value="1"/>
</dbReference>
<organism evidence="5 6">
    <name type="scientific">Malassezia cuniculi</name>
    <dbReference type="NCBI Taxonomy" id="948313"/>
    <lineage>
        <taxon>Eukaryota</taxon>
        <taxon>Fungi</taxon>
        <taxon>Dikarya</taxon>
        <taxon>Basidiomycota</taxon>
        <taxon>Ustilaginomycotina</taxon>
        <taxon>Malasseziomycetes</taxon>
        <taxon>Malasseziales</taxon>
        <taxon>Malasseziaceae</taxon>
        <taxon>Malassezia</taxon>
    </lineage>
</organism>
<dbReference type="InterPro" id="IPR000504">
    <property type="entry name" value="RRM_dom"/>
</dbReference>
<evidence type="ECO:0000256" key="2">
    <source>
        <dbReference type="PROSITE-ProRule" id="PRU00176"/>
    </source>
</evidence>
<feature type="compositionally biased region" description="Basic residues" evidence="3">
    <location>
        <begin position="209"/>
        <end position="223"/>
    </location>
</feature>
<dbReference type="InterPro" id="IPR035979">
    <property type="entry name" value="RBD_domain_sf"/>
</dbReference>
<name>A0AAF0EY94_9BASI</name>
<dbReference type="GO" id="GO:0003729">
    <property type="term" value="F:mRNA binding"/>
    <property type="evidence" value="ECO:0007669"/>
    <property type="project" value="TreeGrafter"/>
</dbReference>
<feature type="region of interest" description="Disordered" evidence="3">
    <location>
        <begin position="76"/>
        <end position="95"/>
    </location>
</feature>
<dbReference type="EMBL" id="CP119878">
    <property type="protein sequence ID" value="WFD34823.1"/>
    <property type="molecule type" value="Genomic_DNA"/>
</dbReference>
<feature type="region of interest" description="Disordered" evidence="3">
    <location>
        <begin position="51"/>
        <end position="71"/>
    </location>
</feature>
<gene>
    <name evidence="5" type="primary">YRA1</name>
    <name evidence="5" type="ORF">MCUN1_001667</name>
</gene>
<evidence type="ECO:0000313" key="6">
    <source>
        <dbReference type="Proteomes" id="UP001219933"/>
    </source>
</evidence>
<keyword evidence="6" id="KW-1185">Reference proteome</keyword>
<dbReference type="Gene3D" id="3.30.70.330">
    <property type="match status" value="1"/>
</dbReference>
<feature type="domain" description="RRM" evidence="4">
    <location>
        <begin position="101"/>
        <end position="180"/>
    </location>
</feature>
<feature type="compositionally biased region" description="Basic residues" evidence="3">
    <location>
        <begin position="55"/>
        <end position="64"/>
    </location>
</feature>
<dbReference type="PANTHER" id="PTHR19965">
    <property type="entry name" value="RNA AND EXPORT FACTOR BINDING PROTEIN"/>
    <property type="match status" value="1"/>
</dbReference>
<dbReference type="PANTHER" id="PTHR19965:SF35">
    <property type="entry name" value="RNA ANNEALING PROTEIN YRA1"/>
    <property type="match status" value="1"/>
</dbReference>
<dbReference type="SMART" id="SM00360">
    <property type="entry name" value="RRM"/>
    <property type="match status" value="1"/>
</dbReference>
<feature type="compositionally biased region" description="Low complexity" evidence="3">
    <location>
        <begin position="194"/>
        <end position="208"/>
    </location>
</feature>
<feature type="compositionally biased region" description="Low complexity" evidence="3">
    <location>
        <begin position="246"/>
        <end position="258"/>
    </location>
</feature>
<reference evidence="5" key="1">
    <citation type="submission" date="2023-03" db="EMBL/GenBank/DDBJ databases">
        <title>Mating type loci evolution in Malassezia.</title>
        <authorList>
            <person name="Coelho M.A."/>
        </authorList>
    </citation>
    <scope>NUCLEOTIDE SEQUENCE</scope>
    <source>
        <strain evidence="5">CBS 11721</strain>
    </source>
</reference>
<evidence type="ECO:0000313" key="5">
    <source>
        <dbReference type="EMBL" id="WFD34823.1"/>
    </source>
</evidence>
<keyword evidence="1 2" id="KW-0694">RNA-binding</keyword>
<feature type="compositionally biased region" description="Polar residues" evidence="3">
    <location>
        <begin position="76"/>
        <end position="85"/>
    </location>
</feature>
<dbReference type="Proteomes" id="UP001219933">
    <property type="component" value="Chromosome 2"/>
</dbReference>
<dbReference type="SUPFAM" id="SSF54928">
    <property type="entry name" value="RNA-binding domain, RBD"/>
    <property type="match status" value="1"/>
</dbReference>
<evidence type="ECO:0000256" key="3">
    <source>
        <dbReference type="SAM" id="MobiDB-lite"/>
    </source>
</evidence>
<protein>
    <submittedName>
        <fullName evidence="5">RNA-binding RNA annealing protein</fullName>
    </submittedName>
</protein>
<sequence>MMTSARLTDDCCASCTIAALHTSKDLSWSLLTKQSSNLDKSLDEIISAKRAQTPRTKRAPRRNSAKASVLGSSTAAAVSKANRNQPPVVFPGRVPKGGPGSKIIVSNLPTDVTEPQVKELFATTIGPLRRVAMSYRANGQSTGVVTVEFQRAEDAGRAYTQYNNRLIDSKRPLKIEVVVDPAVAAVAPVPAAARGQPAAKAAAAAATRGRGRGRGGRARRTPRPVKTAEDLDAEMEDYTRQGAESAAAAPAQDAPAAQ</sequence>
<dbReference type="SMART" id="SM01218">
    <property type="entry name" value="FoP_duplication"/>
    <property type="match status" value="1"/>
</dbReference>
<accession>A0AAF0EY94</accession>
<dbReference type="InterPro" id="IPR025715">
    <property type="entry name" value="FoP_C"/>
</dbReference>
<dbReference type="GO" id="GO:0005634">
    <property type="term" value="C:nucleus"/>
    <property type="evidence" value="ECO:0007669"/>
    <property type="project" value="TreeGrafter"/>
</dbReference>
<dbReference type="AlphaFoldDB" id="A0AAF0EY94"/>
<feature type="region of interest" description="Disordered" evidence="3">
    <location>
        <begin position="194"/>
        <end position="258"/>
    </location>
</feature>
<dbReference type="InterPro" id="IPR051229">
    <property type="entry name" value="ALYREF_mRNA_export"/>
</dbReference>
<dbReference type="InterPro" id="IPR012677">
    <property type="entry name" value="Nucleotide-bd_a/b_plait_sf"/>
</dbReference>